<dbReference type="GO" id="GO:0004674">
    <property type="term" value="F:protein serine/threonine kinase activity"/>
    <property type="evidence" value="ECO:0007669"/>
    <property type="project" value="UniProtKB-KW"/>
</dbReference>
<keyword evidence="4" id="KW-1185">Reference proteome</keyword>
<proteinExistence type="predicted"/>
<evidence type="ECO:0000313" key="4">
    <source>
        <dbReference type="Proteomes" id="UP001221519"/>
    </source>
</evidence>
<gene>
    <name evidence="1" type="ORF">PUW23_05545</name>
    <name evidence="2" type="ORF">PUW25_05100</name>
</gene>
<dbReference type="Proteomes" id="UP001221519">
    <property type="component" value="Chromosome"/>
</dbReference>
<dbReference type="InterPro" id="IPR011009">
    <property type="entry name" value="Kinase-like_dom_sf"/>
</dbReference>
<dbReference type="EMBL" id="CP118108">
    <property type="protein sequence ID" value="WDI03352.1"/>
    <property type="molecule type" value="Genomic_DNA"/>
</dbReference>
<dbReference type="SUPFAM" id="SSF56112">
    <property type="entry name" value="Protein kinase-like (PK-like)"/>
    <property type="match status" value="1"/>
</dbReference>
<evidence type="ECO:0000313" key="1">
    <source>
        <dbReference type="EMBL" id="WDH83691.1"/>
    </source>
</evidence>
<keyword evidence="1" id="KW-0418">Kinase</keyword>
<dbReference type="AlphaFoldDB" id="A0AAX3N1G5"/>
<evidence type="ECO:0000313" key="3">
    <source>
        <dbReference type="Proteomes" id="UP001220962"/>
    </source>
</evidence>
<keyword evidence="1" id="KW-0808">Transferase</keyword>
<sequence length="235" mass="27016">MSTEFEQEEVRKDWLKADSLLGQVEIIGNAENDLVSIEGNTDGLECIGVGTDAAVFIMPELPQYAFKIYSQQALDKKNIEKEVYAKLKGSPYFAACYGDGVNYLVLSFEDGPTLQDCITLGIPVPEQVILDVEEARRYVRSVGLNPRDIHLKNVVNQNGRGKVLDVSEYVKEGDDQRWDHLVWAYYNVYPRFNEIKVPLWVIDAVKKWYHRRNKSVMNLEEFSSKVIRLFDKLMK</sequence>
<dbReference type="RefSeq" id="WP_047912277.1">
    <property type="nucleotide sequence ID" value="NZ_CP118101.1"/>
</dbReference>
<protein>
    <submittedName>
        <fullName evidence="1">Serine/threonine protein kinase</fullName>
    </submittedName>
</protein>
<evidence type="ECO:0000313" key="2">
    <source>
        <dbReference type="EMBL" id="WDI03352.1"/>
    </source>
</evidence>
<accession>A0AAX3N1G5</accession>
<reference evidence="1 4" key="1">
    <citation type="submission" date="2023-02" db="EMBL/GenBank/DDBJ databases">
        <title>Pathogen: clinical or host-associated sample.</title>
        <authorList>
            <person name="Hergert J."/>
            <person name="Casey R."/>
            <person name="Wagner J."/>
            <person name="Young E.L."/>
            <person name="Oakeson K.F."/>
        </authorList>
    </citation>
    <scope>NUCLEOTIDE SEQUENCE</scope>
    <source>
        <strain evidence="2 4">2022CK-00829</strain>
        <strain evidence="1">2022CK-00830</strain>
    </source>
</reference>
<keyword evidence="1" id="KW-0723">Serine/threonine-protein kinase</keyword>
<organism evidence="1 3">
    <name type="scientific">Paenibacillus urinalis</name>
    <dbReference type="NCBI Taxonomy" id="521520"/>
    <lineage>
        <taxon>Bacteria</taxon>
        <taxon>Bacillati</taxon>
        <taxon>Bacillota</taxon>
        <taxon>Bacilli</taxon>
        <taxon>Bacillales</taxon>
        <taxon>Paenibacillaceae</taxon>
        <taxon>Paenibacillus</taxon>
    </lineage>
</organism>
<dbReference type="Proteomes" id="UP001220962">
    <property type="component" value="Chromosome"/>
</dbReference>
<dbReference type="EMBL" id="CP118101">
    <property type="protein sequence ID" value="WDH83691.1"/>
    <property type="molecule type" value="Genomic_DNA"/>
</dbReference>
<name>A0AAX3N1G5_9BACL</name>